<protein>
    <submittedName>
        <fullName evidence="6">5'-nucleotidase C-terminal domain-containing protein</fullName>
    </submittedName>
</protein>
<dbReference type="InterPro" id="IPR029052">
    <property type="entry name" value="Metallo-depent_PP-like"/>
</dbReference>
<dbReference type="Gene3D" id="3.60.21.10">
    <property type="match status" value="1"/>
</dbReference>
<dbReference type="EMBL" id="JAQIOY010000009">
    <property type="protein sequence ID" value="MDA7426512.1"/>
    <property type="molecule type" value="Genomic_DNA"/>
</dbReference>
<keyword evidence="3" id="KW-0378">Hydrolase</keyword>
<sequence length="610" mass="66236">MKTPCPLPNPARKTTVQLRILATTDLHASLAPYDYDTDAPHDNPCLAALAGVIEQARAETENCILLDNGDLLQGTATGFMFAQQVREQNNSSTPHPIISAMNTLRYDAAGLGNHDFDYGTEVLCKAVEHANFPIILTNAIQAAETKLGLPRPLFSTSEILTREVVDETGKRFKLRIGVIGLLPPEVMMGLQHRTNSWLELQDCMHATRETAGKLRAEGADIVAVLAHTGIGANRPKEDPNSLAHQLIGSPEIDAVILGHSHEVFAQSGTQLGRVAIQAGHSGSHLGLIDLHLHGTEGAWNLVSAQANVRPSSTAFTPEEVEPSKAFAAQFATAHRATAALMRQVVGQTTRPLHSYFSRITSALPERLIGQVLRDHTARRLSDINADGVPVLAAVPPTKCGGPDGSDHFCDVPPGPVSLRHLLQLYPYPNRFAAVHLTGDDLRTWLERSAQTFLTVRRGQTRQTLLNPATPGYLFDSLEGLTYAIDISRPAGERISSIQHAGKPVLPDDVFIVAMSDFRAFGGGGYLGSDRNIVIFEPETDVFSLLQSHIAEFGSNRIPDQPTWRFSPLPGTSAVFETGKHARNYARLDCLPELNDLGDSSNGFARFELML</sequence>
<evidence type="ECO:0000313" key="6">
    <source>
        <dbReference type="EMBL" id="MDA7426512.1"/>
    </source>
</evidence>
<comment type="similarity">
    <text evidence="1 3">Belongs to the 5'-nucleotidase family.</text>
</comment>
<dbReference type="Proteomes" id="UP001210720">
    <property type="component" value="Unassembled WGS sequence"/>
</dbReference>
<feature type="domain" description="5'-Nucleotidase C-terminal" evidence="5">
    <location>
        <begin position="345"/>
        <end position="525"/>
    </location>
</feature>
<evidence type="ECO:0000256" key="1">
    <source>
        <dbReference type="ARBA" id="ARBA00006654"/>
    </source>
</evidence>
<reference evidence="6 7" key="1">
    <citation type="submission" date="2023-01" db="EMBL/GenBank/DDBJ databases">
        <title>Thalassococcus onchidii sp. nov., isolated from a marine invertebrate from the South China Sea.</title>
        <authorList>
            <person name="Xu S."/>
            <person name="Liu Z."/>
            <person name="Xu Y."/>
        </authorList>
    </citation>
    <scope>NUCLEOTIDE SEQUENCE [LARGE SCALE GENOMIC DNA]</scope>
    <source>
        <strain evidence="6 7">KCTC 32084</strain>
    </source>
</reference>
<dbReference type="PANTHER" id="PTHR11575">
    <property type="entry name" value="5'-NUCLEOTIDASE-RELATED"/>
    <property type="match status" value="1"/>
</dbReference>
<proteinExistence type="inferred from homology"/>
<comment type="caution">
    <text evidence="6">The sequence shown here is derived from an EMBL/GenBank/DDBJ whole genome shotgun (WGS) entry which is preliminary data.</text>
</comment>
<accession>A0ABT4XX22</accession>
<dbReference type="InterPro" id="IPR004843">
    <property type="entry name" value="Calcineurin-like_PHP"/>
</dbReference>
<dbReference type="RefSeq" id="WP_271433861.1">
    <property type="nucleotide sequence ID" value="NZ_JAQIOY010000009.1"/>
</dbReference>
<dbReference type="SUPFAM" id="SSF55816">
    <property type="entry name" value="5'-nucleotidase (syn. UDP-sugar hydrolase), C-terminal domain"/>
    <property type="match status" value="1"/>
</dbReference>
<dbReference type="Pfam" id="PF02872">
    <property type="entry name" value="5_nucleotid_C"/>
    <property type="match status" value="1"/>
</dbReference>
<dbReference type="SUPFAM" id="SSF56300">
    <property type="entry name" value="Metallo-dependent phosphatases"/>
    <property type="match status" value="1"/>
</dbReference>
<organism evidence="6 7">
    <name type="scientific">Thalassococcus lentus</name>
    <dbReference type="NCBI Taxonomy" id="1210524"/>
    <lineage>
        <taxon>Bacteria</taxon>
        <taxon>Pseudomonadati</taxon>
        <taxon>Pseudomonadota</taxon>
        <taxon>Alphaproteobacteria</taxon>
        <taxon>Rhodobacterales</taxon>
        <taxon>Roseobacteraceae</taxon>
        <taxon>Thalassococcus</taxon>
    </lineage>
</organism>
<dbReference type="InterPro" id="IPR006146">
    <property type="entry name" value="5'-Nucleotdase_CS"/>
</dbReference>
<name>A0ABT4XX22_9RHOB</name>
<dbReference type="PRINTS" id="PR01607">
    <property type="entry name" value="APYRASEFAMLY"/>
</dbReference>
<dbReference type="InterPro" id="IPR036907">
    <property type="entry name" value="5'-Nucleotdase_C_sf"/>
</dbReference>
<dbReference type="PROSITE" id="PS00785">
    <property type="entry name" value="5_NUCLEOTIDASE_1"/>
    <property type="match status" value="1"/>
</dbReference>
<feature type="domain" description="Calcineurin-like phosphoesterase" evidence="4">
    <location>
        <begin position="18"/>
        <end position="262"/>
    </location>
</feature>
<evidence type="ECO:0000256" key="2">
    <source>
        <dbReference type="ARBA" id="ARBA00022729"/>
    </source>
</evidence>
<dbReference type="Gene3D" id="3.90.780.10">
    <property type="entry name" value="5'-Nucleotidase, C-terminal domain"/>
    <property type="match status" value="1"/>
</dbReference>
<dbReference type="PANTHER" id="PTHR11575:SF6">
    <property type="entry name" value="2',3'-CYCLIC-NUCLEOTIDE 2'-PHOSPHODIESTERASE_3'-NUCLEOTIDASE"/>
    <property type="match status" value="1"/>
</dbReference>
<dbReference type="Pfam" id="PF00149">
    <property type="entry name" value="Metallophos"/>
    <property type="match status" value="1"/>
</dbReference>
<keyword evidence="7" id="KW-1185">Reference proteome</keyword>
<keyword evidence="3" id="KW-0547">Nucleotide-binding</keyword>
<evidence type="ECO:0000259" key="5">
    <source>
        <dbReference type="Pfam" id="PF02872"/>
    </source>
</evidence>
<dbReference type="InterPro" id="IPR006179">
    <property type="entry name" value="5_nucleotidase/apyrase"/>
</dbReference>
<keyword evidence="2" id="KW-0732">Signal</keyword>
<evidence type="ECO:0000256" key="3">
    <source>
        <dbReference type="RuleBase" id="RU362119"/>
    </source>
</evidence>
<dbReference type="InterPro" id="IPR008334">
    <property type="entry name" value="5'-Nucleotdase_C"/>
</dbReference>
<evidence type="ECO:0000313" key="7">
    <source>
        <dbReference type="Proteomes" id="UP001210720"/>
    </source>
</evidence>
<gene>
    <name evidence="6" type="ORF">PFY00_17385</name>
</gene>
<evidence type="ECO:0000259" key="4">
    <source>
        <dbReference type="Pfam" id="PF00149"/>
    </source>
</evidence>